<sequence length="143" mass="17319">MSKVYYSIAKANSLIPKIKKSIEKIEKLRDEIFLIDNTKILFDELSPSSLLLEIELNKNFHEKNLEMFTLIAELIKEGCIIRNLEEDIEVDFYSKFRNKDIFLCWKMGDETIRFWHETYEKQKQRKPIEELHAHYYEKLKELK</sequence>
<evidence type="ECO:0000313" key="1">
    <source>
        <dbReference type="EMBL" id="NMA44188.1"/>
    </source>
</evidence>
<name>A0A7K4BY95_9ARCH</name>
<proteinExistence type="predicted"/>
<dbReference type="Proteomes" id="UP000526302">
    <property type="component" value="Unassembled WGS sequence"/>
</dbReference>
<reference evidence="1 2" key="1">
    <citation type="journal article" date="2020" name="Biotechnol. Biofuels">
        <title>New insights from the biogas microbiome by comprehensive genome-resolved metagenomics of nearly 1600 species originating from multiple anaerobic digesters.</title>
        <authorList>
            <person name="Campanaro S."/>
            <person name="Treu L."/>
            <person name="Rodriguez-R L.M."/>
            <person name="Kovalovszki A."/>
            <person name="Ziels R.M."/>
            <person name="Maus I."/>
            <person name="Zhu X."/>
            <person name="Kougias P.G."/>
            <person name="Basile A."/>
            <person name="Luo G."/>
            <person name="Schluter A."/>
            <person name="Konstantinidis K.T."/>
            <person name="Angelidaki I."/>
        </authorList>
    </citation>
    <scope>NUCLEOTIDE SEQUENCE [LARGE SCALE GENOMIC DNA]</scope>
    <source>
        <strain evidence="1">AS22ysBPME_79</strain>
    </source>
</reference>
<dbReference type="InterPro" id="IPR018699">
    <property type="entry name" value="DUF2203"/>
</dbReference>
<protein>
    <submittedName>
        <fullName evidence="1">DUF2203 family protein</fullName>
    </submittedName>
</protein>
<organism evidence="1 2">
    <name type="scientific">Candidatus Iainarchaeum sp</name>
    <dbReference type="NCBI Taxonomy" id="3101447"/>
    <lineage>
        <taxon>Archaea</taxon>
        <taxon>Candidatus Iainarchaeota</taxon>
        <taxon>Candidatus Iainarchaeia</taxon>
        <taxon>Candidatus Iainarchaeales</taxon>
        <taxon>Candidatus Iainarchaeaceae</taxon>
        <taxon>Candidatus Iainarchaeum</taxon>
    </lineage>
</organism>
<dbReference type="Pfam" id="PF09969">
    <property type="entry name" value="DUF2203"/>
    <property type="match status" value="1"/>
</dbReference>
<dbReference type="EMBL" id="JAAZKV010000001">
    <property type="protein sequence ID" value="NMA44188.1"/>
    <property type="molecule type" value="Genomic_DNA"/>
</dbReference>
<dbReference type="PIRSF" id="PIRSF016498">
    <property type="entry name" value="UCP016498"/>
    <property type="match status" value="1"/>
</dbReference>
<gene>
    <name evidence="1" type="ORF">GX950_00030</name>
</gene>
<comment type="caution">
    <text evidence="1">The sequence shown here is derived from an EMBL/GenBank/DDBJ whole genome shotgun (WGS) entry which is preliminary data.</text>
</comment>
<accession>A0A7K4BY95</accession>
<evidence type="ECO:0000313" key="2">
    <source>
        <dbReference type="Proteomes" id="UP000526302"/>
    </source>
</evidence>
<dbReference type="AlphaFoldDB" id="A0A7K4BY95"/>